<feature type="compositionally biased region" description="Pro residues" evidence="1">
    <location>
        <begin position="78"/>
        <end position="94"/>
    </location>
</feature>
<feature type="compositionally biased region" description="Low complexity" evidence="1">
    <location>
        <begin position="147"/>
        <end position="169"/>
    </location>
</feature>
<comment type="caution">
    <text evidence="2">The sequence shown here is derived from an EMBL/GenBank/DDBJ whole genome shotgun (WGS) entry which is preliminary data.</text>
</comment>
<gene>
    <name evidence="2" type="ORF">CEXT_255891</name>
</gene>
<feature type="compositionally biased region" description="Low complexity" evidence="1">
    <location>
        <begin position="44"/>
        <end position="59"/>
    </location>
</feature>
<name>A0AAV4WIB0_CAEEX</name>
<feature type="compositionally biased region" description="Pro residues" evidence="1">
    <location>
        <begin position="116"/>
        <end position="146"/>
    </location>
</feature>
<evidence type="ECO:0000256" key="1">
    <source>
        <dbReference type="SAM" id="MobiDB-lite"/>
    </source>
</evidence>
<evidence type="ECO:0000313" key="2">
    <source>
        <dbReference type="EMBL" id="GIY82581.1"/>
    </source>
</evidence>
<reference evidence="2 3" key="1">
    <citation type="submission" date="2021-06" db="EMBL/GenBank/DDBJ databases">
        <title>Caerostris extrusa draft genome.</title>
        <authorList>
            <person name="Kono N."/>
            <person name="Arakawa K."/>
        </authorList>
    </citation>
    <scope>NUCLEOTIDE SEQUENCE [LARGE SCALE GENOMIC DNA]</scope>
</reference>
<proteinExistence type="predicted"/>
<dbReference type="AlphaFoldDB" id="A0AAV4WIB0"/>
<keyword evidence="3" id="KW-1185">Reference proteome</keyword>
<protein>
    <submittedName>
        <fullName evidence="2">Uncharacterized protein</fullName>
    </submittedName>
</protein>
<accession>A0AAV4WIB0</accession>
<evidence type="ECO:0000313" key="3">
    <source>
        <dbReference type="Proteomes" id="UP001054945"/>
    </source>
</evidence>
<feature type="region of interest" description="Disordered" evidence="1">
    <location>
        <begin position="1"/>
        <end position="170"/>
    </location>
</feature>
<dbReference type="EMBL" id="BPLR01016261">
    <property type="protein sequence ID" value="GIY82581.1"/>
    <property type="molecule type" value="Genomic_DNA"/>
</dbReference>
<organism evidence="2 3">
    <name type="scientific">Caerostris extrusa</name>
    <name type="common">Bark spider</name>
    <name type="synonym">Caerostris bankana</name>
    <dbReference type="NCBI Taxonomy" id="172846"/>
    <lineage>
        <taxon>Eukaryota</taxon>
        <taxon>Metazoa</taxon>
        <taxon>Ecdysozoa</taxon>
        <taxon>Arthropoda</taxon>
        <taxon>Chelicerata</taxon>
        <taxon>Arachnida</taxon>
        <taxon>Araneae</taxon>
        <taxon>Araneomorphae</taxon>
        <taxon>Entelegynae</taxon>
        <taxon>Araneoidea</taxon>
        <taxon>Araneidae</taxon>
        <taxon>Caerostris</taxon>
    </lineage>
</organism>
<dbReference type="Proteomes" id="UP001054945">
    <property type="component" value="Unassembled WGS sequence"/>
</dbReference>
<sequence length="196" mass="20403">MRRRVDVSPPPQLMVDPVPASPSPPPRRAGDSSPSAISTRSGDSYSGRYSPSLPSSRSSPARDESPPAGTAIQRNPASPSPRASPSPPASPPPYAGRTTRSGRYYPYRRPASSAAVPPPTTAAVPPPTTAAVPPPTTAPRPLPTPGPVTRCKTGSLPLRTSPSTSPESLATVRCRDQRPLLMAKCCPRALRSASTD</sequence>